<evidence type="ECO:0000313" key="3">
    <source>
        <dbReference type="Proteomes" id="UP000662703"/>
    </source>
</evidence>
<feature type="region of interest" description="Disordered" evidence="1">
    <location>
        <begin position="64"/>
        <end position="96"/>
    </location>
</feature>
<sequence>MVYSPRSRRYLLHRRRTPTEAAGADCCHPGWAHRYQSLAEAMDDAMAWRDQAEVLILADQDGGYRLHRPSSLSPRPDRDDEGSRDGRRSAPVRQRW</sequence>
<dbReference type="EMBL" id="ARXX01000003">
    <property type="protein sequence ID" value="MBF5055040.1"/>
    <property type="molecule type" value="Genomic_DNA"/>
</dbReference>
<evidence type="ECO:0000256" key="1">
    <source>
        <dbReference type="SAM" id="MobiDB-lite"/>
    </source>
</evidence>
<evidence type="ECO:0000313" key="2">
    <source>
        <dbReference type="EMBL" id="MBF5055040.1"/>
    </source>
</evidence>
<name>A0ABS0ALQ3_9GAMM</name>
<protein>
    <recommendedName>
        <fullName evidence="4">DUF2188 domain-containing protein</fullName>
    </recommendedName>
</protein>
<evidence type="ECO:0008006" key="4">
    <source>
        <dbReference type="Google" id="ProtNLM"/>
    </source>
</evidence>
<feature type="compositionally biased region" description="Basic and acidic residues" evidence="1">
    <location>
        <begin position="75"/>
        <end position="88"/>
    </location>
</feature>
<reference evidence="2 3" key="1">
    <citation type="submission" date="2012-09" db="EMBL/GenBank/DDBJ databases">
        <title>Genome Sequence of alkane-degrading Bacterium Alcanivorax sp. 521-1.</title>
        <authorList>
            <person name="Lai Q."/>
            <person name="Shao Z."/>
        </authorList>
    </citation>
    <scope>NUCLEOTIDE SEQUENCE [LARGE SCALE GENOMIC DNA]</scope>
    <source>
        <strain evidence="2 3">521-1</strain>
    </source>
</reference>
<proteinExistence type="predicted"/>
<gene>
    <name evidence="2" type="ORF">Y5W_00334</name>
</gene>
<accession>A0ABS0ALQ3</accession>
<keyword evidence="3" id="KW-1185">Reference proteome</keyword>
<organism evidence="2 3">
    <name type="scientific">Alloalcanivorax profundimaris</name>
    <dbReference type="NCBI Taxonomy" id="2735259"/>
    <lineage>
        <taxon>Bacteria</taxon>
        <taxon>Pseudomonadati</taxon>
        <taxon>Pseudomonadota</taxon>
        <taxon>Gammaproteobacteria</taxon>
        <taxon>Oceanospirillales</taxon>
        <taxon>Alcanivoracaceae</taxon>
        <taxon>Alloalcanivorax</taxon>
    </lineage>
</organism>
<comment type="caution">
    <text evidence="2">The sequence shown here is derived from an EMBL/GenBank/DDBJ whole genome shotgun (WGS) entry which is preliminary data.</text>
</comment>
<dbReference type="Proteomes" id="UP000662703">
    <property type="component" value="Unassembled WGS sequence"/>
</dbReference>